<feature type="transmembrane region" description="Helical" evidence="2">
    <location>
        <begin position="224"/>
        <end position="246"/>
    </location>
</feature>
<dbReference type="InterPro" id="IPR013783">
    <property type="entry name" value="Ig-like_fold"/>
</dbReference>
<dbReference type="Proteomes" id="UP001595859">
    <property type="component" value="Unassembled WGS sequence"/>
</dbReference>
<evidence type="ECO:0000313" key="4">
    <source>
        <dbReference type="Proteomes" id="UP001595859"/>
    </source>
</evidence>
<keyword evidence="2" id="KW-0812">Transmembrane</keyword>
<keyword evidence="2" id="KW-0472">Membrane</keyword>
<feature type="compositionally biased region" description="Gly residues" evidence="1">
    <location>
        <begin position="286"/>
        <end position="309"/>
    </location>
</feature>
<reference evidence="4" key="1">
    <citation type="journal article" date="2019" name="Int. J. Syst. Evol. Microbiol.">
        <title>The Global Catalogue of Microorganisms (GCM) 10K type strain sequencing project: providing services to taxonomists for standard genome sequencing and annotation.</title>
        <authorList>
            <consortium name="The Broad Institute Genomics Platform"/>
            <consortium name="The Broad Institute Genome Sequencing Center for Infectious Disease"/>
            <person name="Wu L."/>
            <person name="Ma J."/>
        </authorList>
    </citation>
    <scope>NUCLEOTIDE SEQUENCE [LARGE SCALE GENOMIC DNA]</scope>
    <source>
        <strain evidence="4">ZS-22-S1</strain>
    </source>
</reference>
<evidence type="ECO:0000313" key="3">
    <source>
        <dbReference type="EMBL" id="MFC4857262.1"/>
    </source>
</evidence>
<feature type="compositionally biased region" description="Acidic residues" evidence="1">
    <location>
        <begin position="310"/>
        <end position="327"/>
    </location>
</feature>
<organism evidence="3 4">
    <name type="scientific">Actinophytocola glycyrrhizae</name>
    <dbReference type="NCBI Taxonomy" id="2044873"/>
    <lineage>
        <taxon>Bacteria</taxon>
        <taxon>Bacillati</taxon>
        <taxon>Actinomycetota</taxon>
        <taxon>Actinomycetes</taxon>
        <taxon>Pseudonocardiales</taxon>
        <taxon>Pseudonocardiaceae</taxon>
    </lineage>
</organism>
<accession>A0ABV9S7T1</accession>
<dbReference type="Gene3D" id="2.60.40.10">
    <property type="entry name" value="Immunoglobulins"/>
    <property type="match status" value="1"/>
</dbReference>
<feature type="region of interest" description="Disordered" evidence="1">
    <location>
        <begin position="270"/>
        <end position="330"/>
    </location>
</feature>
<dbReference type="RefSeq" id="WP_378059250.1">
    <property type="nucleotide sequence ID" value="NZ_JBHSIS010000017.1"/>
</dbReference>
<evidence type="ECO:0000256" key="1">
    <source>
        <dbReference type="SAM" id="MobiDB-lite"/>
    </source>
</evidence>
<keyword evidence="2" id="KW-1133">Transmembrane helix</keyword>
<proteinExistence type="predicted"/>
<sequence length="438" mass="45560">MTVTARLSHTELAVAAGEEATTDLVVANQGDVVDQLTVEVLGDAAGWCTTATDAVNLMPGTEGTVTLTFAPPRSADVPAGGIPFGVRVRSREYPDSATVAEGEVVVEGFTDLVAELVPPRRRARRRARYRLAVENTGNRAEALELTAFDTEGDELDLRLTPAELIARPGTVTVVRVSAKPRRRMLRGEPRQHPFQLELSSVDDHLPEPVLIDGVVVQERLLPKWLLPAAIAVAAGVAVLAGFWFAVLKPTVQSVAAEQVAPQVEQAAAAAEQAQDAAAEAEESAGTGAGGGDADEGGGANGAGAGGGGADDADEDGAAGEEPPGEEPVDFRIATSAPTVTDASYQRFTFTAPDRRAMAVGDLVLQNPRGDNGFLRIRIGDDIVLETGLANFRDLDYHYVNPLHVAGGLPVVVEVNCVAPGAGAPRCTPSVSFSGTLLG</sequence>
<dbReference type="EMBL" id="JBHSIS010000017">
    <property type="protein sequence ID" value="MFC4857262.1"/>
    <property type="molecule type" value="Genomic_DNA"/>
</dbReference>
<comment type="caution">
    <text evidence="3">The sequence shown here is derived from an EMBL/GenBank/DDBJ whole genome shotgun (WGS) entry which is preliminary data.</text>
</comment>
<protein>
    <recommendedName>
        <fullName evidence="5">Hydrolytic protein</fullName>
    </recommendedName>
</protein>
<keyword evidence="4" id="KW-1185">Reference proteome</keyword>
<evidence type="ECO:0008006" key="5">
    <source>
        <dbReference type="Google" id="ProtNLM"/>
    </source>
</evidence>
<evidence type="ECO:0000256" key="2">
    <source>
        <dbReference type="SAM" id="Phobius"/>
    </source>
</evidence>
<gene>
    <name evidence="3" type="ORF">ACFPCV_27515</name>
</gene>
<name>A0ABV9S7T1_9PSEU</name>